<dbReference type="EMBL" id="BK032595">
    <property type="protein sequence ID" value="DAF50401.1"/>
    <property type="molecule type" value="Genomic_DNA"/>
</dbReference>
<evidence type="ECO:0000313" key="1">
    <source>
        <dbReference type="EMBL" id="DAF50401.1"/>
    </source>
</evidence>
<reference evidence="1" key="1">
    <citation type="journal article" date="2021" name="Proc. Natl. Acad. Sci. U.S.A.">
        <title>A Catalog of Tens of Thousands of Viruses from Human Metagenomes Reveals Hidden Associations with Chronic Diseases.</title>
        <authorList>
            <person name="Tisza M.J."/>
            <person name="Buck C.B."/>
        </authorList>
    </citation>
    <scope>NUCLEOTIDE SEQUENCE</scope>
    <source>
        <strain evidence="1">CtBCr48</strain>
    </source>
</reference>
<protein>
    <submittedName>
        <fullName evidence="1">Uncharacterized protein</fullName>
    </submittedName>
</protein>
<proteinExistence type="predicted"/>
<accession>A0A8S5SHA9</accession>
<sequence length="64" mass="7366">MHHLFRRRFRDLFFPHLALVHALIPFSLDLAHPPCHSPIPFLCSSSLLFNLFSDPRINGKGQGE</sequence>
<name>A0A8S5SHA9_9CAUD</name>
<organism evidence="1">
    <name type="scientific">Siphoviridae sp. ctBCr48</name>
    <dbReference type="NCBI Taxonomy" id="2827802"/>
    <lineage>
        <taxon>Viruses</taxon>
        <taxon>Duplodnaviria</taxon>
        <taxon>Heunggongvirae</taxon>
        <taxon>Uroviricota</taxon>
        <taxon>Caudoviricetes</taxon>
    </lineage>
</organism>